<feature type="transmembrane region" description="Helical" evidence="13">
    <location>
        <begin position="1237"/>
        <end position="1257"/>
    </location>
</feature>
<keyword evidence="10" id="KW-0325">Glycoprotein</keyword>
<dbReference type="InterPro" id="IPR000922">
    <property type="entry name" value="Lectin_gal-bd_dom"/>
</dbReference>
<dbReference type="GO" id="GO:0016020">
    <property type="term" value="C:membrane"/>
    <property type="evidence" value="ECO:0007669"/>
    <property type="project" value="UniProtKB-SubCell"/>
</dbReference>
<dbReference type="FunFam" id="2.60.60.20:FF:000008">
    <property type="entry name" value="Polycystic kidney disease 1-like 2, isoform CRA_a"/>
    <property type="match status" value="1"/>
</dbReference>
<evidence type="ECO:0000256" key="6">
    <source>
        <dbReference type="ARBA" id="ARBA00022737"/>
    </source>
</evidence>
<dbReference type="PRINTS" id="PR01433">
    <property type="entry name" value="POLYCYSTIN2"/>
</dbReference>
<dbReference type="SUPFAM" id="SSF49723">
    <property type="entry name" value="Lipase/lipooxygenase domain (PLAT/LH2 domain)"/>
    <property type="match status" value="1"/>
</dbReference>
<keyword evidence="8 13" id="KW-0472">Membrane</keyword>
<keyword evidence="5" id="KW-0430">Lectin</keyword>
<evidence type="ECO:0000256" key="2">
    <source>
        <dbReference type="ARBA" id="ARBA00007200"/>
    </source>
</evidence>
<proteinExistence type="inferred from homology"/>
<dbReference type="PROSITE" id="PS50041">
    <property type="entry name" value="C_TYPE_LECTIN_2"/>
    <property type="match status" value="1"/>
</dbReference>
<feature type="domain" description="PLAT" evidence="15">
    <location>
        <begin position="489"/>
        <end position="606"/>
    </location>
</feature>
<dbReference type="PANTHER" id="PTHR10877">
    <property type="entry name" value="POLYCYSTIN FAMILY MEMBER"/>
    <property type="match status" value="1"/>
</dbReference>
<evidence type="ECO:0000256" key="8">
    <source>
        <dbReference type="ARBA" id="ARBA00023136"/>
    </source>
</evidence>
<dbReference type="InterPro" id="IPR001024">
    <property type="entry name" value="PLAT/LH2_dom"/>
</dbReference>
<dbReference type="Pfam" id="PF01825">
    <property type="entry name" value="GPS"/>
    <property type="match status" value="1"/>
</dbReference>
<comment type="caution">
    <text evidence="12">Lacks conserved residue(s) required for the propagation of feature annotation.</text>
</comment>
<dbReference type="GO" id="GO:0005262">
    <property type="term" value="F:calcium channel activity"/>
    <property type="evidence" value="ECO:0007669"/>
    <property type="project" value="TreeGrafter"/>
</dbReference>
<feature type="transmembrane region" description="Helical" evidence="13">
    <location>
        <begin position="991"/>
        <end position="1012"/>
    </location>
</feature>
<dbReference type="eggNOG" id="KOG3599">
    <property type="taxonomic scope" value="Eukaryota"/>
</dbReference>
<keyword evidence="3 13" id="KW-0812">Transmembrane</keyword>
<accession>G3NBV4</accession>
<feature type="transmembrane region" description="Helical" evidence="13">
    <location>
        <begin position="1428"/>
        <end position="1453"/>
    </location>
</feature>
<keyword evidence="9" id="KW-1015">Disulfide bond</keyword>
<dbReference type="CDD" id="cd01752">
    <property type="entry name" value="PLAT_polycystin"/>
    <property type="match status" value="1"/>
</dbReference>
<evidence type="ECO:0000256" key="5">
    <source>
        <dbReference type="ARBA" id="ARBA00022734"/>
    </source>
</evidence>
<dbReference type="Pfam" id="PF02140">
    <property type="entry name" value="SUEL_Lectin"/>
    <property type="match status" value="1"/>
</dbReference>
<dbReference type="PANTHER" id="PTHR10877:SF134">
    <property type="entry name" value="POLYCYSTIN-1-LIKE PROTEIN 2"/>
    <property type="match status" value="1"/>
</dbReference>
<evidence type="ECO:0000256" key="1">
    <source>
        <dbReference type="ARBA" id="ARBA00004141"/>
    </source>
</evidence>
<dbReference type="Ensembl" id="ENSGACT00000002812.2">
    <property type="protein sequence ID" value="ENSGACP00000002802.2"/>
    <property type="gene ID" value="ENSGACG00000002153.2"/>
</dbReference>
<dbReference type="Gene3D" id="3.10.100.10">
    <property type="entry name" value="Mannose-Binding Protein A, subunit A"/>
    <property type="match status" value="1"/>
</dbReference>
<keyword evidence="6" id="KW-0677">Repeat</keyword>
<dbReference type="STRING" id="69293.ENSGACP00000002802"/>
<evidence type="ECO:0000259" key="15">
    <source>
        <dbReference type="PROSITE" id="PS50095"/>
    </source>
</evidence>
<dbReference type="OMA" id="AVKRKWH"/>
<evidence type="ECO:0000313" key="18">
    <source>
        <dbReference type="Proteomes" id="UP000007635"/>
    </source>
</evidence>
<dbReference type="GO" id="GO:0050982">
    <property type="term" value="P:detection of mechanical stimulus"/>
    <property type="evidence" value="ECO:0007669"/>
    <property type="project" value="TreeGrafter"/>
</dbReference>
<keyword evidence="4" id="KW-0732">Signal</keyword>
<feature type="transmembrane region" description="Helical" evidence="13">
    <location>
        <begin position="692"/>
        <end position="714"/>
    </location>
</feature>
<evidence type="ECO:0000256" key="12">
    <source>
        <dbReference type="PROSITE-ProRule" id="PRU00152"/>
    </source>
</evidence>
<dbReference type="SMART" id="SM00303">
    <property type="entry name" value="GPS"/>
    <property type="match status" value="1"/>
</dbReference>
<feature type="transmembrane region" description="Helical" evidence="13">
    <location>
        <begin position="652"/>
        <end position="672"/>
    </location>
</feature>
<dbReference type="GO" id="GO:0030246">
    <property type="term" value="F:carbohydrate binding"/>
    <property type="evidence" value="ECO:0007669"/>
    <property type="project" value="UniProtKB-KW"/>
</dbReference>
<evidence type="ECO:0008006" key="19">
    <source>
        <dbReference type="Google" id="ProtNLM"/>
    </source>
</evidence>
<dbReference type="InterPro" id="IPR016187">
    <property type="entry name" value="CTDL_fold"/>
</dbReference>
<dbReference type="SUPFAM" id="SSF56436">
    <property type="entry name" value="C-type lectin-like"/>
    <property type="match status" value="1"/>
</dbReference>
<name>G3NBV4_GASAC</name>
<sequence length="1517" mass="171203">QVESGRVVVNLVGLSSLTVPLPCLDYQRAFGRSCYEFVDLQLSLFSAQAWCEQRGGHLAFIPDEETQHFLQRLLDPKKEVWLGLAPSASPNLTNPATHEGALSWLDGSHITYSNWVSSPQPGAACGHTLRDSDFQWEATRDCKKNLHFICQFGISIVCAGENTTVQCGSGQVLMIDGGFYGRKNMYYCRSTQTTSTGHQCGWKDVVELLKAHCHGRQACNISELVGSFGESCPQVGSYLSVKLQKTDKQYCTFPGPQILIPRPEGEKVKTSVLDLRDYSTTVIDIPSDDSTLVLKMVPSYDPLPLKLFLGYMDYPTKTNHVAMTEMPHQGETQEERYTWLLDAKDLKGNRGKHYLVVRPIVGPGIKSINASLSITSFTTACKFWNESTLEWSTFGCRVGVQTTPLVIQCLCNHLTFFGSSFFVTPNLVDPSRTAELFGTFGENPVVVCFVGALFLVYLLAIVLARRKDIKDIVKVKVTVLADNNPMDENGYLLSVSTGYRRGASTSSQVTITLLGAEGTSEPHHLTDQKKCVFERGAVDVFLLTTPFSLGDLQGIRLWHNNSGSHPAWFVGNVAVHDIQTDQTWHFQCNSWLAIDIGDGTVDKVVPVSTEMDMKRFSNLFYMKTTKDFSDGHLWYSVISRPPGSNFTCVQRVSCCFTLLLCTMLTSIMFYGIPTDPSEQTMDLGPFEFSWQQFIVGVQSSLIMFPVNILIVSIFRNTRRRETSCCKRKTKKPRARGKNYFLQTVTTNTRVDVSLDTIIEVEHSLCQFCTFPEGSPGSTMEGIQKKSSKTQYLYRQLCHIDKRLSLLGPSGFPTPHSHSRALQQIQGIKECLEDQLSTVRCVNPDETTQNKKRGCCHGGLPWWFVFVGWLLVIACSFVSGFFTMLYGLKFGKDRSVSWLVSMCVSFFQSVLVIQPLKVLCLAVFFALIIKKVEDEDFRNVEFEGNLEQMNTFLPSGDVKDQQMNKRDPSLYEPPPAADIEKMKRNTVMQQKAFALLKEILTYVGFMWMLLLLAHGQKDPNVFFLHRHIRDSFSSQTSDSMSLTDVFTWANTLLLSNLFGVYPGFITDGNSKLVGNARLRQLRVQSNSCQIAAPMLHFAPDCNAPYSWEAEDMGSYGTGWNRSERVDTSTGTSGPWTYQTQSELRSYPIWGQMVLYRGGGYVAELGPDSQNATSTLDYLFKNRWLDVYTRAIFVEFTVYNANVNLFCIVTLLLETSAVGAFQFHSELHSVRLYQSTDNLHIFVVAAEIIYLLFILYYMFLQGKLMKQQRWTYFRCKWNLLELTIILLSWSAVAVFVKRTLLGNRDMTYYENHKHQFASFYETATADSALQYLVAFLVLLATFKLWHLLRLNPKMNVITAALQRAWNDICSFLVVILIMFVAYSVSSNLIYGWKISSYKTFTDALLTIIGLQIGIFNYDEVLGDSPLLGGFLFGSCIVLMTFVVLNLLLSVILVAFKQEQLHHKPSDEEEIVDLMLKNICSLFGIRYEETNDVHTPDAKEDGGVNMNNSRNILNHTKVDF</sequence>
<protein>
    <recommendedName>
        <fullName evidence="19">Polycystic kidney disease 1 like 2a</fullName>
    </recommendedName>
</protein>
<evidence type="ECO:0000256" key="7">
    <source>
        <dbReference type="ARBA" id="ARBA00022989"/>
    </source>
</evidence>
<comment type="subcellular location">
    <subcellularLocation>
        <location evidence="1">Membrane</location>
        <topology evidence="1">Multi-pass membrane protein</topology>
    </subcellularLocation>
</comment>
<evidence type="ECO:0000256" key="9">
    <source>
        <dbReference type="ARBA" id="ARBA00023157"/>
    </source>
</evidence>
<evidence type="ECO:0000313" key="17">
    <source>
        <dbReference type="Ensembl" id="ENSGACP00000002802.2"/>
    </source>
</evidence>
<dbReference type="InterPro" id="IPR036392">
    <property type="entry name" value="PLAT/LH2_dom_sf"/>
</dbReference>
<keyword evidence="18" id="KW-1185">Reference proteome</keyword>
<dbReference type="InterPro" id="IPR046338">
    <property type="entry name" value="GAIN_dom_sf"/>
</dbReference>
<dbReference type="PROSITE" id="PS50228">
    <property type="entry name" value="SUEL_LECTIN"/>
    <property type="match status" value="1"/>
</dbReference>
<dbReference type="InterPro" id="IPR042060">
    <property type="entry name" value="PLAT_polycystin1"/>
</dbReference>
<dbReference type="SMART" id="SM00308">
    <property type="entry name" value="LH2"/>
    <property type="match status" value="1"/>
</dbReference>
<reference evidence="17 18" key="1">
    <citation type="journal article" date="2021" name="G3 (Bethesda)">
        <title>Improved contiguity of the threespine stickleback genome using long-read sequencing.</title>
        <authorList>
            <person name="Nath S."/>
            <person name="Shaw D.E."/>
            <person name="White M.A."/>
        </authorList>
    </citation>
    <scope>NUCLEOTIDE SEQUENCE [LARGE SCALE GENOMIC DNA]</scope>
    <source>
        <strain evidence="17 18">Lake Benthic</strain>
    </source>
</reference>
<keyword evidence="7 13" id="KW-1133">Transmembrane helix</keyword>
<organism evidence="17 18">
    <name type="scientific">Gasterosteus aculeatus aculeatus</name>
    <name type="common">three-spined stickleback</name>
    <dbReference type="NCBI Taxonomy" id="481459"/>
    <lineage>
        <taxon>Eukaryota</taxon>
        <taxon>Metazoa</taxon>
        <taxon>Chordata</taxon>
        <taxon>Craniata</taxon>
        <taxon>Vertebrata</taxon>
        <taxon>Euteleostomi</taxon>
        <taxon>Actinopterygii</taxon>
        <taxon>Neopterygii</taxon>
        <taxon>Teleostei</taxon>
        <taxon>Neoteleostei</taxon>
        <taxon>Acanthomorphata</taxon>
        <taxon>Eupercaria</taxon>
        <taxon>Perciformes</taxon>
        <taxon>Cottioidei</taxon>
        <taxon>Gasterosteales</taxon>
        <taxon>Gasterosteidae</taxon>
        <taxon>Gasterosteus</taxon>
    </lineage>
</organism>
<dbReference type="GO" id="GO:0005509">
    <property type="term" value="F:calcium ion binding"/>
    <property type="evidence" value="ECO:0007669"/>
    <property type="project" value="InterPro"/>
</dbReference>
<dbReference type="Pfam" id="PF00059">
    <property type="entry name" value="Lectin_C"/>
    <property type="match status" value="1"/>
</dbReference>
<feature type="transmembrane region" description="Helical" evidence="13">
    <location>
        <begin position="1366"/>
        <end position="1388"/>
    </location>
</feature>
<dbReference type="InterPro" id="IPR016186">
    <property type="entry name" value="C-type_lectin-like/link_sf"/>
</dbReference>
<reference evidence="17" key="2">
    <citation type="submission" date="2025-08" db="UniProtKB">
        <authorList>
            <consortium name="Ensembl"/>
        </authorList>
    </citation>
    <scope>IDENTIFICATION</scope>
</reference>
<dbReference type="Gene3D" id="2.60.220.50">
    <property type="match status" value="1"/>
</dbReference>
<dbReference type="InterPro" id="IPR051223">
    <property type="entry name" value="Polycystin"/>
</dbReference>
<dbReference type="GeneTree" id="ENSGT00940000164905"/>
<comment type="similarity">
    <text evidence="2">Belongs to the polycystin family.</text>
</comment>
<dbReference type="InterPro" id="IPR013122">
    <property type="entry name" value="PKD1_2_channel"/>
</dbReference>
<feature type="transmembrane region" description="Helical" evidence="13">
    <location>
        <begin position="905"/>
        <end position="928"/>
    </location>
</feature>
<feature type="domain" description="SUEL-type lectin" evidence="16">
    <location>
        <begin position="157"/>
        <end position="246"/>
    </location>
</feature>
<feature type="transmembrane region" description="Helical" evidence="13">
    <location>
        <begin position="1326"/>
        <end position="1346"/>
    </location>
</feature>
<dbReference type="Gene3D" id="1.10.287.70">
    <property type="match status" value="1"/>
</dbReference>
<feature type="disulfide bond" evidence="11">
    <location>
        <begin position="1087"/>
        <end position="1100"/>
    </location>
</feature>
<evidence type="ECO:0000259" key="14">
    <source>
        <dbReference type="PROSITE" id="PS50041"/>
    </source>
</evidence>
<dbReference type="CDD" id="cd22831">
    <property type="entry name" value="Gal_Rha_Lectin_PKD1L2"/>
    <property type="match status" value="1"/>
</dbReference>
<feature type="transmembrane region" description="Helical" evidence="13">
    <location>
        <begin position="859"/>
        <end position="885"/>
    </location>
</feature>
<evidence type="ECO:0000256" key="4">
    <source>
        <dbReference type="ARBA" id="ARBA00022729"/>
    </source>
</evidence>
<dbReference type="CDD" id="cd00037">
    <property type="entry name" value="CLECT"/>
    <property type="match status" value="1"/>
</dbReference>
<dbReference type="InterPro" id="IPR003915">
    <property type="entry name" value="PKD_2"/>
</dbReference>
<dbReference type="Pfam" id="PF20519">
    <property type="entry name" value="Polycystin_dom"/>
    <property type="match status" value="1"/>
</dbReference>
<feature type="transmembrane region" description="Helical" evidence="13">
    <location>
        <begin position="1277"/>
        <end position="1294"/>
    </location>
</feature>
<dbReference type="SMART" id="SM00034">
    <property type="entry name" value="CLECT"/>
    <property type="match status" value="1"/>
</dbReference>
<dbReference type="FunFam" id="1.10.287.70:FF:000086">
    <property type="entry name" value="Polycystic kidney disease 2"/>
    <property type="match status" value="1"/>
</dbReference>
<dbReference type="InterPro" id="IPR000203">
    <property type="entry name" value="GPS"/>
</dbReference>
<dbReference type="Pfam" id="PF01477">
    <property type="entry name" value="PLAT"/>
    <property type="match status" value="1"/>
</dbReference>
<feature type="domain" description="C-type lectin" evidence="14">
    <location>
        <begin position="30"/>
        <end position="151"/>
    </location>
</feature>
<evidence type="ECO:0000256" key="3">
    <source>
        <dbReference type="ARBA" id="ARBA00022692"/>
    </source>
</evidence>
<feature type="transmembrane region" description="Helical" evidence="13">
    <location>
        <begin position="444"/>
        <end position="464"/>
    </location>
</feature>
<dbReference type="Proteomes" id="UP000007635">
    <property type="component" value="Chromosome XVI"/>
</dbReference>
<reference evidence="17" key="3">
    <citation type="submission" date="2025-09" db="UniProtKB">
        <authorList>
            <consortium name="Ensembl"/>
        </authorList>
    </citation>
    <scope>IDENTIFICATION</scope>
</reference>
<evidence type="ECO:0000259" key="16">
    <source>
        <dbReference type="PROSITE" id="PS50228"/>
    </source>
</evidence>
<dbReference type="InterPro" id="IPR046791">
    <property type="entry name" value="Polycystin_dom"/>
</dbReference>
<evidence type="ECO:0000256" key="11">
    <source>
        <dbReference type="PIRSR" id="PIRSR603915-2"/>
    </source>
</evidence>
<evidence type="ECO:0000256" key="10">
    <source>
        <dbReference type="ARBA" id="ARBA00023180"/>
    </source>
</evidence>
<dbReference type="PROSITE" id="PS50095">
    <property type="entry name" value="PLAT"/>
    <property type="match status" value="1"/>
</dbReference>
<dbReference type="InParanoid" id="G3NBV4"/>
<dbReference type="Pfam" id="PF08016">
    <property type="entry name" value="PKD_channel"/>
    <property type="match status" value="1"/>
</dbReference>
<evidence type="ECO:0000256" key="13">
    <source>
        <dbReference type="SAM" id="Phobius"/>
    </source>
</evidence>
<dbReference type="InterPro" id="IPR001304">
    <property type="entry name" value="C-type_lectin-like"/>
</dbReference>
<dbReference type="InterPro" id="IPR043159">
    <property type="entry name" value="Lectin_gal-bd_sf"/>
</dbReference>
<dbReference type="Gene3D" id="2.60.60.20">
    <property type="entry name" value="PLAT/LH2 domain"/>
    <property type="match status" value="1"/>
</dbReference>
<dbReference type="Gene3D" id="2.60.120.740">
    <property type="match status" value="1"/>
</dbReference>